<dbReference type="RefSeq" id="WP_059394355.1">
    <property type="nucleotide sequence ID" value="NZ_DF968104.1"/>
</dbReference>
<dbReference type="EMBL" id="DF968104">
    <property type="protein sequence ID" value="GAP05043.1"/>
    <property type="molecule type" value="Genomic_DNA"/>
</dbReference>
<proteinExistence type="predicted"/>
<dbReference type="Proteomes" id="UP000064514">
    <property type="component" value="Unassembled WGS sequence"/>
</dbReference>
<evidence type="ECO:0000313" key="1">
    <source>
        <dbReference type="EMBL" id="GAP05043.1"/>
    </source>
</evidence>
<protein>
    <submittedName>
        <fullName evidence="1">Uncharacterized protein</fullName>
    </submittedName>
</protein>
<gene>
    <name evidence="1" type="ORF">FTRO_0270050</name>
</gene>
<name>A0A3F3HIR6_9LACO</name>
<reference evidence="1" key="1">
    <citation type="journal article" date="2015" name="BMC Genomics">
        <title>Comparative genomics of Fructobacillus spp. and Leuconostoc spp. reveals niche-specific evolution of Fructobacillus spp.</title>
        <authorList>
            <person name="Endo A."/>
            <person name="Tanizawa Y."/>
            <person name="Tanaka N."/>
            <person name="Maeno S."/>
            <person name="Kumar H."/>
            <person name="Shiwa Y."/>
            <person name="Okada S."/>
            <person name="Yoshikawa H."/>
            <person name="Dicks L."/>
            <person name="Nakagawa J."/>
            <person name="Arita M."/>
        </authorList>
    </citation>
    <scope>NUCLEOTIDE SEQUENCE [LARGE SCALE GENOMIC DNA]</scope>
    <source>
        <strain evidence="1">F214-1</strain>
    </source>
</reference>
<accession>A0A3F3HIR6</accession>
<sequence length="109" mass="12410">MYELTMNDLRRLGKKGNATVLLVNGKRGELRPDGLYYTRHNAIIGGVYTDAKFRIDFQRAIAKIKHVRVADKLVAKRSSQKLVATSLYEFAKVPDQADKGVQRNENHHD</sequence>
<dbReference type="STRING" id="709323.GCA_001047135_01602"/>
<organism evidence="1">
    <name type="scientific">Fructobacillus tropaeoli</name>
    <dbReference type="NCBI Taxonomy" id="709323"/>
    <lineage>
        <taxon>Bacteria</taxon>
        <taxon>Bacillati</taxon>
        <taxon>Bacillota</taxon>
        <taxon>Bacilli</taxon>
        <taxon>Lactobacillales</taxon>
        <taxon>Lactobacillaceae</taxon>
        <taxon>Fructobacillus</taxon>
    </lineage>
</organism>
<dbReference type="AlphaFoldDB" id="A0A3F3HIR6"/>